<keyword evidence="4" id="KW-1185">Reference proteome</keyword>
<evidence type="ECO:0000259" key="2">
    <source>
        <dbReference type="PROSITE" id="PS50994"/>
    </source>
</evidence>
<reference evidence="3 4" key="1">
    <citation type="submission" date="2024-09" db="EMBL/GenBank/DDBJ databases">
        <authorList>
            <person name="Lee S.D."/>
        </authorList>
    </citation>
    <scope>NUCLEOTIDE SEQUENCE [LARGE SCALE GENOMIC DNA]</scope>
    <source>
        <strain evidence="3 4">N8-3</strain>
    </source>
</reference>
<evidence type="ECO:0000256" key="1">
    <source>
        <dbReference type="SAM" id="MobiDB-lite"/>
    </source>
</evidence>
<dbReference type="RefSeq" id="WP_380544200.1">
    <property type="nucleotide sequence ID" value="NZ_JBHFAB010000037.1"/>
</dbReference>
<name>A0ABV6W6A4_9ACTN</name>
<feature type="domain" description="Integrase catalytic" evidence="2">
    <location>
        <begin position="280"/>
        <end position="526"/>
    </location>
</feature>
<feature type="region of interest" description="Disordered" evidence="1">
    <location>
        <begin position="578"/>
        <end position="602"/>
    </location>
</feature>
<dbReference type="InterPro" id="IPR036397">
    <property type="entry name" value="RNaseH_sf"/>
</dbReference>
<comment type="caution">
    <text evidence="3">The sequence shown here is derived from an EMBL/GenBank/DDBJ whole genome shotgun (WGS) entry which is preliminary data.</text>
</comment>
<evidence type="ECO:0000313" key="3">
    <source>
        <dbReference type="EMBL" id="MFC1421282.1"/>
    </source>
</evidence>
<accession>A0ABV6W6A4</accession>
<sequence>MTAAVADPRALLTVRHAPRGVLVRGDRLRWRGARYTVAGLDGMTVHLTGDPLGGGELASVLLPVLAAAADFAVLDGADRPVAQAELPDFALLEGIPARAAQDARRWELAVVEVDTGLPPGAPPGARPRPAFDPAATTLIERYQAKAAEMTAVLGVPVSWQTVQAKRLKYRKCPSAVALVDGRSTKARRVYGATDPQVVDQLLVLVDRQRRRADAPSDARKLFKQLRRAVRAAYGPQVRVPAEPTLYKLLQRLGVKARDLGAPGGRQVSGRPGAPPFSVTSATMPGELVQVDSTDLDVWVLGDDGSPARAELTIAVDVATRSIIAAVVRPKQPRQSKRHRPDPAGGWVTPRRAKGRATKAVDACELLAQAMVPVPMRPGFDAAVHASLSDLPFEELVAVDPRFAHAAARPVIIPDLVVIDHGTVFAGRTFFDACAYLGISLRTARQRTGQDKAVVERTFGAIKSMFSQYVNTYTGNDPVRVRRTLAGQRLWTLAQLDDMLQQWIALEWQNKPHPELADPYEAYQPELTPNQMYAACVAVDGYLPIPLTAEDYRLLLPTAWVGVSDQGIRFKGRTYDRPERGEKEGLNPYRRTPSGLNGKKRGGWELRYTPNDPSRVWLRDHHTNDWVEAIWVHQHRVGAPWTQFLWDIAASQYQERGGSLKDEGAEEAIALALAELLERAGRGPEYTGVALVPDGYMSAPPAPARVFDPYAQRAATSPPAAPAAALAPVEDPFTVEDPFAPGRPDLLPADGSQSPAGIDWAHGAAAPDPALLAWERPEGTGPAGGRGESLADRYRRIRARLDLDSTADGGEADELDP</sequence>
<gene>
    <name evidence="3" type="ORF">ACEZDE_32265</name>
</gene>
<dbReference type="PROSITE" id="PS50994">
    <property type="entry name" value="INTEGRASE"/>
    <property type="match status" value="1"/>
</dbReference>
<proteinExistence type="predicted"/>
<protein>
    <submittedName>
        <fullName evidence="3">Integrase</fullName>
    </submittedName>
</protein>
<feature type="region of interest" description="Disordered" evidence="1">
    <location>
        <begin position="328"/>
        <end position="351"/>
    </location>
</feature>
<feature type="compositionally biased region" description="Basic residues" evidence="1">
    <location>
        <begin position="330"/>
        <end position="339"/>
    </location>
</feature>
<dbReference type="InterPro" id="IPR012337">
    <property type="entry name" value="RNaseH-like_sf"/>
</dbReference>
<dbReference type="InterPro" id="IPR001584">
    <property type="entry name" value="Integrase_cat-core"/>
</dbReference>
<dbReference type="Proteomes" id="UP001592531">
    <property type="component" value="Unassembled WGS sequence"/>
</dbReference>
<evidence type="ECO:0000313" key="4">
    <source>
        <dbReference type="Proteomes" id="UP001592531"/>
    </source>
</evidence>
<dbReference type="EMBL" id="JBHFAB010000037">
    <property type="protein sequence ID" value="MFC1421282.1"/>
    <property type="molecule type" value="Genomic_DNA"/>
</dbReference>
<organism evidence="3 4">
    <name type="scientific">Streptacidiphilus cavernicola</name>
    <dbReference type="NCBI Taxonomy" id="3342716"/>
    <lineage>
        <taxon>Bacteria</taxon>
        <taxon>Bacillati</taxon>
        <taxon>Actinomycetota</taxon>
        <taxon>Actinomycetes</taxon>
        <taxon>Kitasatosporales</taxon>
        <taxon>Streptomycetaceae</taxon>
        <taxon>Streptacidiphilus</taxon>
    </lineage>
</organism>
<dbReference type="Gene3D" id="3.30.420.10">
    <property type="entry name" value="Ribonuclease H-like superfamily/Ribonuclease H"/>
    <property type="match status" value="2"/>
</dbReference>
<dbReference type="SUPFAM" id="SSF53098">
    <property type="entry name" value="Ribonuclease H-like"/>
    <property type="match status" value="1"/>
</dbReference>